<feature type="compositionally biased region" description="Low complexity" evidence="1">
    <location>
        <begin position="1"/>
        <end position="14"/>
    </location>
</feature>
<dbReference type="GeneID" id="37053432"/>
<comment type="caution">
    <text evidence="2">The sequence shown here is derived from an EMBL/GenBank/DDBJ whole genome shotgun (WGS) entry which is preliminary data.</text>
</comment>
<name>A0A317V828_ASPEC</name>
<proteinExistence type="predicted"/>
<accession>A0A317V828</accession>
<keyword evidence="3" id="KW-1185">Reference proteome</keyword>
<sequence length="85" mass="8956">MASSYRPSSSSSSRFAPPDSGLSAHPKPFSGPQASSVTIPSISIPTSSSYPHPHPPIPSHTHPYSSRSYLFFVPPSVCLSVCLSV</sequence>
<evidence type="ECO:0000313" key="3">
    <source>
        <dbReference type="Proteomes" id="UP000246171"/>
    </source>
</evidence>
<organism evidence="2 3">
    <name type="scientific">Aspergillus eucalypticola (strain CBS 122712 / IBT 29274)</name>
    <dbReference type="NCBI Taxonomy" id="1448314"/>
    <lineage>
        <taxon>Eukaryota</taxon>
        <taxon>Fungi</taxon>
        <taxon>Dikarya</taxon>
        <taxon>Ascomycota</taxon>
        <taxon>Pezizomycotina</taxon>
        <taxon>Eurotiomycetes</taxon>
        <taxon>Eurotiomycetidae</taxon>
        <taxon>Eurotiales</taxon>
        <taxon>Aspergillaceae</taxon>
        <taxon>Aspergillus</taxon>
        <taxon>Aspergillus subgen. Circumdati</taxon>
    </lineage>
</organism>
<dbReference type="RefSeq" id="XP_025386871.1">
    <property type="nucleotide sequence ID" value="XM_025531470.1"/>
</dbReference>
<feature type="region of interest" description="Disordered" evidence="1">
    <location>
        <begin position="1"/>
        <end position="59"/>
    </location>
</feature>
<evidence type="ECO:0000313" key="2">
    <source>
        <dbReference type="EMBL" id="PWY70534.1"/>
    </source>
</evidence>
<protein>
    <submittedName>
        <fullName evidence="2">Uncharacterized protein</fullName>
    </submittedName>
</protein>
<feature type="compositionally biased region" description="Low complexity" evidence="1">
    <location>
        <begin position="38"/>
        <end position="51"/>
    </location>
</feature>
<evidence type="ECO:0000256" key="1">
    <source>
        <dbReference type="SAM" id="MobiDB-lite"/>
    </source>
</evidence>
<dbReference type="Proteomes" id="UP000246171">
    <property type="component" value="Unassembled WGS sequence"/>
</dbReference>
<dbReference type="AlphaFoldDB" id="A0A317V828"/>
<reference evidence="2" key="1">
    <citation type="submission" date="2016-12" db="EMBL/GenBank/DDBJ databases">
        <title>The genomes of Aspergillus section Nigri reveals drivers in fungal speciation.</title>
        <authorList>
            <consortium name="DOE Joint Genome Institute"/>
            <person name="Vesth T.C."/>
            <person name="Nybo J."/>
            <person name="Theobald S."/>
            <person name="Brandl J."/>
            <person name="Frisvad J.C."/>
            <person name="Nielsen K.F."/>
            <person name="Lyhne E.K."/>
            <person name="Kogle M.E."/>
            <person name="Kuo A."/>
            <person name="Riley R."/>
            <person name="Clum A."/>
            <person name="Nolan M."/>
            <person name="Lipzen A."/>
            <person name="Salamov A."/>
            <person name="Henrissat B."/>
            <person name="Wiebenga A."/>
            <person name="De vries R.P."/>
            <person name="Grigoriev I.V."/>
            <person name="Mortensen U.H."/>
            <person name="Andersen M.R."/>
            <person name="Baker S.E."/>
        </authorList>
    </citation>
    <scope>NUCLEOTIDE SEQUENCE</scope>
    <source>
        <strain evidence="2">CBS 122712</strain>
    </source>
</reference>
<gene>
    <name evidence="2" type="ORF">BO83DRAFT_379289</name>
</gene>
<dbReference type="EMBL" id="MSFU01000016">
    <property type="protein sequence ID" value="PWY70534.1"/>
    <property type="molecule type" value="Genomic_DNA"/>
</dbReference>
<dbReference type="VEuPathDB" id="FungiDB:BO83DRAFT_379289"/>